<dbReference type="AlphaFoldDB" id="A0AAW2GZN5"/>
<keyword evidence="3" id="KW-1185">Reference proteome</keyword>
<evidence type="ECO:0000313" key="2">
    <source>
        <dbReference type="EMBL" id="KAL0132618.1"/>
    </source>
</evidence>
<reference evidence="2 3" key="1">
    <citation type="submission" date="2023-03" db="EMBL/GenBank/DDBJ databases">
        <title>High recombination rates correlate with genetic variation in Cardiocondyla obscurior ants.</title>
        <authorList>
            <person name="Errbii M."/>
        </authorList>
    </citation>
    <scope>NUCLEOTIDE SEQUENCE [LARGE SCALE GENOMIC DNA]</scope>
    <source>
        <strain evidence="2">Alpha-2009</strain>
        <tissue evidence="2">Whole body</tissue>
    </source>
</reference>
<evidence type="ECO:0000256" key="1">
    <source>
        <dbReference type="SAM" id="MobiDB-lite"/>
    </source>
</evidence>
<sequence>MSSNVTMALAGSSIKHAVPEPEMIPESVIPTETVEEMLKKTGCLDLHHEVLDCISKLGDWRKCQTEVKKFKLCMDKYVMSKEPNGSGTKDKEVKEKDPEEKELEDKKLEDKKLEEKEVKQVQSSTQNISN</sequence>
<evidence type="ECO:0000313" key="3">
    <source>
        <dbReference type="Proteomes" id="UP001430953"/>
    </source>
</evidence>
<dbReference type="InterPro" id="IPR039870">
    <property type="entry name" value="Coa4-like"/>
</dbReference>
<feature type="compositionally biased region" description="Basic and acidic residues" evidence="1">
    <location>
        <begin position="88"/>
        <end position="119"/>
    </location>
</feature>
<gene>
    <name evidence="2" type="ORF">PUN28_000403</name>
</gene>
<dbReference type="PANTHER" id="PTHR13639:SF2">
    <property type="entry name" value="CYTOCHROME C OXIDASE ASSEMBLY FACTOR 4 HOMOLOG, MITOCHONDRIAL"/>
    <property type="match status" value="1"/>
</dbReference>
<dbReference type="EMBL" id="JADYXP020000001">
    <property type="protein sequence ID" value="KAL0132618.1"/>
    <property type="molecule type" value="Genomic_DNA"/>
</dbReference>
<feature type="region of interest" description="Disordered" evidence="1">
    <location>
        <begin position="79"/>
        <end position="130"/>
    </location>
</feature>
<name>A0AAW2GZN5_9HYME</name>
<dbReference type="GO" id="GO:0033617">
    <property type="term" value="P:mitochondrial respiratory chain complex IV assembly"/>
    <property type="evidence" value="ECO:0007669"/>
    <property type="project" value="InterPro"/>
</dbReference>
<organism evidence="2 3">
    <name type="scientific">Cardiocondyla obscurior</name>
    <dbReference type="NCBI Taxonomy" id="286306"/>
    <lineage>
        <taxon>Eukaryota</taxon>
        <taxon>Metazoa</taxon>
        <taxon>Ecdysozoa</taxon>
        <taxon>Arthropoda</taxon>
        <taxon>Hexapoda</taxon>
        <taxon>Insecta</taxon>
        <taxon>Pterygota</taxon>
        <taxon>Neoptera</taxon>
        <taxon>Endopterygota</taxon>
        <taxon>Hymenoptera</taxon>
        <taxon>Apocrita</taxon>
        <taxon>Aculeata</taxon>
        <taxon>Formicoidea</taxon>
        <taxon>Formicidae</taxon>
        <taxon>Myrmicinae</taxon>
        <taxon>Cardiocondyla</taxon>
    </lineage>
</organism>
<dbReference type="GO" id="GO:0005758">
    <property type="term" value="C:mitochondrial intermembrane space"/>
    <property type="evidence" value="ECO:0007669"/>
    <property type="project" value="InterPro"/>
</dbReference>
<feature type="compositionally biased region" description="Polar residues" evidence="1">
    <location>
        <begin position="120"/>
        <end position="130"/>
    </location>
</feature>
<comment type="caution">
    <text evidence="2">The sequence shown here is derived from an EMBL/GenBank/DDBJ whole genome shotgun (WGS) entry which is preliminary data.</text>
</comment>
<protein>
    <submittedName>
        <fullName evidence="2">Uncharacterized protein</fullName>
    </submittedName>
</protein>
<accession>A0AAW2GZN5</accession>
<dbReference type="PANTHER" id="PTHR13639">
    <property type="entry name" value="CYTOCHROME C OXIDASE ASSEMBLY FACTOR 4 HOMOLOG, MITOCHONDRIAL"/>
    <property type="match status" value="1"/>
</dbReference>
<proteinExistence type="predicted"/>
<dbReference type="Proteomes" id="UP001430953">
    <property type="component" value="Unassembled WGS sequence"/>
</dbReference>